<reference evidence="2 3" key="1">
    <citation type="submission" date="2019-05" db="EMBL/GenBank/DDBJ databases">
        <title>Another draft genome of Portunus trituberculatus and its Hox gene families provides insights of decapod evolution.</title>
        <authorList>
            <person name="Jeong J.-H."/>
            <person name="Song I."/>
            <person name="Kim S."/>
            <person name="Choi T."/>
            <person name="Kim D."/>
            <person name="Ryu S."/>
            <person name="Kim W."/>
        </authorList>
    </citation>
    <scope>NUCLEOTIDE SEQUENCE [LARGE SCALE GENOMIC DNA]</scope>
    <source>
        <tissue evidence="2">Muscle</tissue>
    </source>
</reference>
<evidence type="ECO:0000313" key="2">
    <source>
        <dbReference type="EMBL" id="MPC41784.1"/>
    </source>
</evidence>
<protein>
    <submittedName>
        <fullName evidence="2">Uncharacterized protein</fullName>
    </submittedName>
</protein>
<dbReference type="EMBL" id="VSRR010005185">
    <property type="protein sequence ID" value="MPC41784.1"/>
    <property type="molecule type" value="Genomic_DNA"/>
</dbReference>
<comment type="caution">
    <text evidence="2">The sequence shown here is derived from an EMBL/GenBank/DDBJ whole genome shotgun (WGS) entry which is preliminary data.</text>
</comment>
<sequence>MLSPCVVLIVLAAAVSGQWSIPMRQNLLPALFPSHFKARHPLALEQWYGWTNALHAKPTSTGSKTLSYCARLWFLLALRSPGSRIICLCCVRCL</sequence>
<organism evidence="2 3">
    <name type="scientific">Portunus trituberculatus</name>
    <name type="common">Swimming crab</name>
    <name type="synonym">Neptunus trituberculatus</name>
    <dbReference type="NCBI Taxonomy" id="210409"/>
    <lineage>
        <taxon>Eukaryota</taxon>
        <taxon>Metazoa</taxon>
        <taxon>Ecdysozoa</taxon>
        <taxon>Arthropoda</taxon>
        <taxon>Crustacea</taxon>
        <taxon>Multicrustacea</taxon>
        <taxon>Malacostraca</taxon>
        <taxon>Eumalacostraca</taxon>
        <taxon>Eucarida</taxon>
        <taxon>Decapoda</taxon>
        <taxon>Pleocyemata</taxon>
        <taxon>Brachyura</taxon>
        <taxon>Eubrachyura</taxon>
        <taxon>Portunoidea</taxon>
        <taxon>Portunidae</taxon>
        <taxon>Portuninae</taxon>
        <taxon>Portunus</taxon>
    </lineage>
</organism>
<keyword evidence="1" id="KW-0732">Signal</keyword>
<dbReference type="Proteomes" id="UP000324222">
    <property type="component" value="Unassembled WGS sequence"/>
</dbReference>
<name>A0A5B7FBC2_PORTR</name>
<proteinExistence type="predicted"/>
<dbReference type="AlphaFoldDB" id="A0A5B7FBC2"/>
<evidence type="ECO:0000256" key="1">
    <source>
        <dbReference type="SAM" id="SignalP"/>
    </source>
</evidence>
<accession>A0A5B7FBC2</accession>
<evidence type="ECO:0000313" key="3">
    <source>
        <dbReference type="Proteomes" id="UP000324222"/>
    </source>
</evidence>
<gene>
    <name evidence="2" type="ORF">E2C01_035389</name>
</gene>
<keyword evidence="3" id="KW-1185">Reference proteome</keyword>
<feature type="chain" id="PRO_5022754004" evidence="1">
    <location>
        <begin position="18"/>
        <end position="94"/>
    </location>
</feature>
<feature type="signal peptide" evidence="1">
    <location>
        <begin position="1"/>
        <end position="17"/>
    </location>
</feature>